<accession>A0A0R1KFC4</accession>
<evidence type="ECO:0000259" key="3">
    <source>
        <dbReference type="Pfam" id="PF03816"/>
    </source>
</evidence>
<dbReference type="RefSeq" id="WP_056953164.1">
    <property type="nucleotide sequence ID" value="NZ_AZDY01000038.1"/>
</dbReference>
<evidence type="ECO:0000313" key="5">
    <source>
        <dbReference type="Proteomes" id="UP000051515"/>
    </source>
</evidence>
<keyword evidence="5" id="KW-1185">Reference proteome</keyword>
<dbReference type="AlphaFoldDB" id="A0A0R1KFC4"/>
<feature type="transmembrane region" description="Helical" evidence="2">
    <location>
        <begin position="7"/>
        <end position="27"/>
    </location>
</feature>
<keyword evidence="2" id="KW-0472">Membrane</keyword>
<evidence type="ECO:0000256" key="1">
    <source>
        <dbReference type="ARBA" id="ARBA00006068"/>
    </source>
</evidence>
<sequence>MKKLKIVSIIIGVILVIVLAIGGVFVYRTQQALNSLDTNKTSVSQKISQGKPFSILLLGADTGADGRVDRGNSDTMMLLTLNPKKKNTVAYSIPRDALAEMVGDKQKNVQKINAAYNIGLSDMAKNTVGSLLGVPVDYHVAINMDALKKTVDFVGGVTVKSDLKVSFDGITIPKGTHHLNGKQALTYARMRYQDPRGDYGRQVRQQQVLKAVVDKLESPKYLVKIPDLIKDLGKDISTDLTSKEIDEIIMKYHSSADNMDFNQIQGKTAWINQSSYQILPTSTMQNASNNLRDNLGLEPQTLSNTETKLNAKNKKFFADEDDIDYDTFGLDTTHYTDSTY</sequence>
<dbReference type="STRING" id="1423788.FC78_GL002291"/>
<dbReference type="InterPro" id="IPR050922">
    <property type="entry name" value="LytR/CpsA/Psr_CW_biosynth"/>
</dbReference>
<comment type="similarity">
    <text evidence="1">Belongs to the LytR/CpsA/Psr (LCP) family.</text>
</comment>
<dbReference type="PATRIC" id="fig|1423788.3.peg.2361"/>
<protein>
    <submittedName>
        <fullName evidence="4">LytR family transcriptional regulator</fullName>
    </submittedName>
</protein>
<dbReference type="InterPro" id="IPR004474">
    <property type="entry name" value="LytR_CpsA_psr"/>
</dbReference>
<evidence type="ECO:0000256" key="2">
    <source>
        <dbReference type="SAM" id="Phobius"/>
    </source>
</evidence>
<comment type="caution">
    <text evidence="4">The sequence shown here is derived from an EMBL/GenBank/DDBJ whole genome shotgun (WGS) entry which is preliminary data.</text>
</comment>
<dbReference type="Gene3D" id="3.40.630.190">
    <property type="entry name" value="LCP protein"/>
    <property type="match status" value="1"/>
</dbReference>
<keyword evidence="2" id="KW-0812">Transmembrane</keyword>
<gene>
    <name evidence="4" type="ORF">FC78_GL002291</name>
</gene>
<dbReference type="EMBL" id="AZDY01000038">
    <property type="protein sequence ID" value="KRK82286.1"/>
    <property type="molecule type" value="Genomic_DNA"/>
</dbReference>
<reference evidence="4 5" key="1">
    <citation type="journal article" date="2015" name="Genome Announc.">
        <title>Expanding the biotechnology potential of lactobacilli through comparative genomics of 213 strains and associated genera.</title>
        <authorList>
            <person name="Sun Z."/>
            <person name="Harris H.M."/>
            <person name="McCann A."/>
            <person name="Guo C."/>
            <person name="Argimon S."/>
            <person name="Zhang W."/>
            <person name="Yang X."/>
            <person name="Jeffery I.B."/>
            <person name="Cooney J.C."/>
            <person name="Kagawa T.F."/>
            <person name="Liu W."/>
            <person name="Song Y."/>
            <person name="Salvetti E."/>
            <person name="Wrobel A."/>
            <person name="Rasinkangas P."/>
            <person name="Parkhill J."/>
            <person name="Rea M.C."/>
            <person name="O'Sullivan O."/>
            <person name="Ritari J."/>
            <person name="Douillard F.P."/>
            <person name="Paul Ross R."/>
            <person name="Yang R."/>
            <person name="Briner A.E."/>
            <person name="Felis G.E."/>
            <person name="de Vos W.M."/>
            <person name="Barrangou R."/>
            <person name="Klaenhammer T.R."/>
            <person name="Caufield P.W."/>
            <person name="Cui Y."/>
            <person name="Zhang H."/>
            <person name="O'Toole P.W."/>
        </authorList>
    </citation>
    <scope>NUCLEOTIDE SEQUENCE [LARGE SCALE GENOMIC DNA]</scope>
    <source>
        <strain evidence="4 5">DSM 19674</strain>
    </source>
</reference>
<feature type="domain" description="Cell envelope-related transcriptional attenuator" evidence="3">
    <location>
        <begin position="72"/>
        <end position="217"/>
    </location>
</feature>
<dbReference type="PANTHER" id="PTHR33392:SF6">
    <property type="entry name" value="POLYISOPRENYL-TEICHOIC ACID--PEPTIDOGLYCAN TEICHOIC ACID TRANSFERASE TAGU"/>
    <property type="match status" value="1"/>
</dbReference>
<dbReference type="Pfam" id="PF03816">
    <property type="entry name" value="LytR_cpsA_psr"/>
    <property type="match status" value="1"/>
</dbReference>
<dbReference type="OrthoDB" id="27330at2"/>
<organism evidence="4 5">
    <name type="scientific">Companilactobacillus bobalius DSM 19674</name>
    <dbReference type="NCBI Taxonomy" id="1423788"/>
    <lineage>
        <taxon>Bacteria</taxon>
        <taxon>Bacillati</taxon>
        <taxon>Bacillota</taxon>
        <taxon>Bacilli</taxon>
        <taxon>Lactobacillales</taxon>
        <taxon>Lactobacillaceae</taxon>
        <taxon>Companilactobacillus</taxon>
        <taxon>Companilactobacillus bobalius</taxon>
    </lineage>
</organism>
<proteinExistence type="inferred from homology"/>
<keyword evidence="2" id="KW-1133">Transmembrane helix</keyword>
<dbReference type="Proteomes" id="UP000051515">
    <property type="component" value="Unassembled WGS sequence"/>
</dbReference>
<dbReference type="PANTHER" id="PTHR33392">
    <property type="entry name" value="POLYISOPRENYL-TEICHOIC ACID--PEPTIDOGLYCAN TEICHOIC ACID TRANSFERASE TAGU"/>
    <property type="match status" value="1"/>
</dbReference>
<dbReference type="NCBIfam" id="TIGR00350">
    <property type="entry name" value="lytR_cpsA_psr"/>
    <property type="match status" value="1"/>
</dbReference>
<name>A0A0R1KFC4_9LACO</name>
<evidence type="ECO:0000313" key="4">
    <source>
        <dbReference type="EMBL" id="KRK82286.1"/>
    </source>
</evidence>